<evidence type="ECO:0000313" key="3">
    <source>
        <dbReference type="Proteomes" id="UP001415857"/>
    </source>
</evidence>
<dbReference type="EMBL" id="JBBPBK010000015">
    <property type="protein sequence ID" value="KAK9269507.1"/>
    <property type="molecule type" value="Genomic_DNA"/>
</dbReference>
<reference evidence="1" key="2">
    <citation type="submission" date="2024-04" db="EMBL/GenBank/DDBJ databases">
        <authorList>
            <person name="Xu W."/>
            <person name="Ren C."/>
        </authorList>
    </citation>
    <scope>NUCLEOTIDE SEQUENCE</scope>
    <source>
        <strain evidence="1">Hangzhou</strain>
        <tissue evidence="1">Leaves</tissue>
    </source>
</reference>
<accession>A0AAP0R4Y0</accession>
<sequence>MATSERHSALSAIVNSGYLLISDSGRLKMPTVNTYFRRRKHGLGFRSGARALGCDQYLLLILDSPLFEGVYV</sequence>
<keyword evidence="3" id="KW-1185">Reference proteome</keyword>
<organism evidence="1 3">
    <name type="scientific">Liquidambar formosana</name>
    <name type="common">Formosan gum</name>
    <dbReference type="NCBI Taxonomy" id="63359"/>
    <lineage>
        <taxon>Eukaryota</taxon>
        <taxon>Viridiplantae</taxon>
        <taxon>Streptophyta</taxon>
        <taxon>Embryophyta</taxon>
        <taxon>Tracheophyta</taxon>
        <taxon>Spermatophyta</taxon>
        <taxon>Magnoliopsida</taxon>
        <taxon>eudicotyledons</taxon>
        <taxon>Gunneridae</taxon>
        <taxon>Pentapetalae</taxon>
        <taxon>Saxifragales</taxon>
        <taxon>Altingiaceae</taxon>
        <taxon>Liquidambar</taxon>
    </lineage>
</organism>
<comment type="caution">
    <text evidence="1">The sequence shown here is derived from an EMBL/GenBank/DDBJ whole genome shotgun (WGS) entry which is preliminary data.</text>
</comment>
<gene>
    <name evidence="1" type="ORF">L1049_000640</name>
    <name evidence="2" type="ORF">L1049_001282</name>
</gene>
<protein>
    <submittedName>
        <fullName evidence="1">Uncharacterized protein</fullName>
    </submittedName>
</protein>
<evidence type="ECO:0000313" key="2">
    <source>
        <dbReference type="EMBL" id="KAK9269507.1"/>
    </source>
</evidence>
<dbReference type="Proteomes" id="UP001415857">
    <property type="component" value="Unassembled WGS sequence"/>
</dbReference>
<dbReference type="AlphaFoldDB" id="A0AAP0R4Y0"/>
<dbReference type="EMBL" id="JBBPBK010000015">
    <property type="protein sequence ID" value="KAK9268875.1"/>
    <property type="molecule type" value="Genomic_DNA"/>
</dbReference>
<proteinExistence type="predicted"/>
<evidence type="ECO:0000313" key="1">
    <source>
        <dbReference type="EMBL" id="KAK9268875.1"/>
    </source>
</evidence>
<reference evidence="1 3" key="1">
    <citation type="journal article" date="2024" name="Plant J.">
        <title>Genome sequences and population genomics reveal climatic adaptation and genomic divergence between two closely related sweetgum species.</title>
        <authorList>
            <person name="Xu W.Q."/>
            <person name="Ren C.Q."/>
            <person name="Zhang X.Y."/>
            <person name="Comes H.P."/>
            <person name="Liu X.H."/>
            <person name="Li Y.G."/>
            <person name="Kettle C.J."/>
            <person name="Jalonen R."/>
            <person name="Gaisberger H."/>
            <person name="Ma Y.Z."/>
            <person name="Qiu Y.X."/>
        </authorList>
    </citation>
    <scope>NUCLEOTIDE SEQUENCE [LARGE SCALE GENOMIC DNA]</scope>
    <source>
        <strain evidence="1">Hangzhou</strain>
    </source>
</reference>
<name>A0AAP0R4Y0_LIQFO</name>